<keyword evidence="2" id="KW-0812">Transmembrane</keyword>
<keyword evidence="4" id="KW-1185">Reference proteome</keyword>
<feature type="region of interest" description="Disordered" evidence="1">
    <location>
        <begin position="268"/>
        <end position="288"/>
    </location>
</feature>
<feature type="region of interest" description="Disordered" evidence="1">
    <location>
        <begin position="352"/>
        <end position="377"/>
    </location>
</feature>
<feature type="transmembrane region" description="Helical" evidence="2">
    <location>
        <begin position="224"/>
        <end position="245"/>
    </location>
</feature>
<feature type="compositionally biased region" description="Basic and acidic residues" evidence="1">
    <location>
        <begin position="137"/>
        <end position="149"/>
    </location>
</feature>
<protein>
    <submittedName>
        <fullName evidence="3">(African queen) hypothetical protein</fullName>
    </submittedName>
</protein>
<dbReference type="OrthoDB" id="6360372at2759"/>
<feature type="transmembrane region" description="Helical" evidence="2">
    <location>
        <begin position="183"/>
        <end position="204"/>
    </location>
</feature>
<evidence type="ECO:0000313" key="3">
    <source>
        <dbReference type="EMBL" id="CAG9584945.1"/>
    </source>
</evidence>
<evidence type="ECO:0000256" key="2">
    <source>
        <dbReference type="SAM" id="Phobius"/>
    </source>
</evidence>
<feature type="compositionally biased region" description="Polar residues" evidence="1">
    <location>
        <begin position="356"/>
        <end position="373"/>
    </location>
</feature>
<sequence length="390" mass="43519">MYCYEHTESELECLLTHSSAKLMHSPSTAIDICTGLLTKPTEQINKQQDKQTALNVKRNKVPPPAFPAPLPLVPCPLPPLTRSLSWEYPRRRTALQGRGGSGTGLPLRRSQLTRARACRMHAVGLHSALAIRRERKRRAEQQRARERRYSLQSSESGVTSPHCSTGSLERRRHRKTGTTDNEVVSSVGMLHLGVVFLVLGVFLVASGWLPDDVTSWSSIGSVSWFNELVCSGLFALFIGIFLIALHKYLTKSEEDALEDYVQRQLTRSRSGHRLERDAETGGMRTKGTRRVRATEVLPETITETYTEPSPDRAHGFVNALAINGDAMRETPLEQIVEEEMSVASESERRLGKFNKDTYSTPSVAPSLSPGSPSDTRELLSDGRYMIMSRM</sequence>
<proteinExistence type="predicted"/>
<feature type="compositionally biased region" description="Polar residues" evidence="1">
    <location>
        <begin position="150"/>
        <end position="167"/>
    </location>
</feature>
<organism evidence="3 4">
    <name type="scientific">Danaus chrysippus</name>
    <name type="common">African queen</name>
    <dbReference type="NCBI Taxonomy" id="151541"/>
    <lineage>
        <taxon>Eukaryota</taxon>
        <taxon>Metazoa</taxon>
        <taxon>Ecdysozoa</taxon>
        <taxon>Arthropoda</taxon>
        <taxon>Hexapoda</taxon>
        <taxon>Insecta</taxon>
        <taxon>Pterygota</taxon>
        <taxon>Neoptera</taxon>
        <taxon>Endopterygota</taxon>
        <taxon>Lepidoptera</taxon>
        <taxon>Glossata</taxon>
        <taxon>Ditrysia</taxon>
        <taxon>Papilionoidea</taxon>
        <taxon>Nymphalidae</taxon>
        <taxon>Danainae</taxon>
        <taxon>Danaini</taxon>
        <taxon>Danaina</taxon>
        <taxon>Danaus</taxon>
        <taxon>Anosia</taxon>
    </lineage>
</organism>
<reference evidence="3" key="1">
    <citation type="submission" date="2021-09" db="EMBL/GenBank/DDBJ databases">
        <authorList>
            <person name="Martin H S."/>
        </authorList>
    </citation>
    <scope>NUCLEOTIDE SEQUENCE</scope>
</reference>
<comment type="caution">
    <text evidence="3">The sequence shown here is derived from an EMBL/GenBank/DDBJ whole genome shotgun (WGS) entry which is preliminary data.</text>
</comment>
<name>A0A8J2RJ83_9NEOP</name>
<evidence type="ECO:0000313" key="4">
    <source>
        <dbReference type="Proteomes" id="UP000789524"/>
    </source>
</evidence>
<dbReference type="AlphaFoldDB" id="A0A8J2RJ83"/>
<gene>
    <name evidence="3" type="ORF">DCHRY22_LOCUS15447</name>
</gene>
<dbReference type="Proteomes" id="UP000789524">
    <property type="component" value="Unassembled WGS sequence"/>
</dbReference>
<dbReference type="EMBL" id="CAKASE010000082">
    <property type="protein sequence ID" value="CAG9584945.1"/>
    <property type="molecule type" value="Genomic_DNA"/>
</dbReference>
<accession>A0A8J2RJ83</accession>
<keyword evidence="2" id="KW-1133">Transmembrane helix</keyword>
<keyword evidence="2" id="KW-0472">Membrane</keyword>
<evidence type="ECO:0000256" key="1">
    <source>
        <dbReference type="SAM" id="MobiDB-lite"/>
    </source>
</evidence>
<feature type="region of interest" description="Disordered" evidence="1">
    <location>
        <begin position="134"/>
        <end position="180"/>
    </location>
</feature>